<dbReference type="PANTHER" id="PTHR38133:SF1">
    <property type="entry name" value="SLR1429 PROTEIN"/>
    <property type="match status" value="1"/>
</dbReference>
<keyword evidence="1" id="KW-0479">Metal-binding</keyword>
<protein>
    <recommendedName>
        <fullName evidence="2">SWIM-type domain-containing protein</fullName>
    </recommendedName>
</protein>
<name>A0A1V0N3X8_9ARCH</name>
<organism evidence="3 4">
    <name type="scientific">Ferroplasma acidiphilum</name>
    <dbReference type="NCBI Taxonomy" id="74969"/>
    <lineage>
        <taxon>Archaea</taxon>
        <taxon>Methanobacteriati</taxon>
        <taxon>Thermoplasmatota</taxon>
        <taxon>Thermoplasmata</taxon>
        <taxon>Thermoplasmatales</taxon>
        <taxon>Ferroplasmaceae</taxon>
        <taxon>Ferroplasma</taxon>
    </lineage>
</organism>
<dbReference type="RefSeq" id="WP_081142266.1">
    <property type="nucleotide sequence ID" value="NZ_CP015363.1"/>
</dbReference>
<dbReference type="EMBL" id="CP015363">
    <property type="protein sequence ID" value="ARD84853.1"/>
    <property type="molecule type" value="Genomic_DNA"/>
</dbReference>
<dbReference type="PROSITE" id="PS50966">
    <property type="entry name" value="ZF_SWIM"/>
    <property type="match status" value="1"/>
</dbReference>
<keyword evidence="4" id="KW-1185">Reference proteome</keyword>
<dbReference type="Pfam" id="PF04434">
    <property type="entry name" value="SWIM"/>
    <property type="match status" value="1"/>
</dbReference>
<gene>
    <name evidence="3" type="ORF">FAD_0971</name>
</gene>
<dbReference type="AlphaFoldDB" id="A0A1V0N3X8"/>
<evidence type="ECO:0000259" key="2">
    <source>
        <dbReference type="PROSITE" id="PS50966"/>
    </source>
</evidence>
<evidence type="ECO:0000313" key="3">
    <source>
        <dbReference type="EMBL" id="ARD84853.1"/>
    </source>
</evidence>
<dbReference type="STRING" id="74969.FAD_0971"/>
<evidence type="ECO:0000313" key="4">
    <source>
        <dbReference type="Proteomes" id="UP000192050"/>
    </source>
</evidence>
<dbReference type="GO" id="GO:0008270">
    <property type="term" value="F:zinc ion binding"/>
    <property type="evidence" value="ECO:0007669"/>
    <property type="project" value="UniProtKB-KW"/>
</dbReference>
<keyword evidence="1" id="KW-0863">Zinc-finger</keyword>
<keyword evidence="1" id="KW-0862">Zinc</keyword>
<proteinExistence type="predicted"/>
<dbReference type="Proteomes" id="UP000192050">
    <property type="component" value="Chromosome"/>
</dbReference>
<accession>A0A1V0N3X8</accession>
<dbReference type="InterPro" id="IPR007527">
    <property type="entry name" value="Znf_SWIM"/>
</dbReference>
<dbReference type="KEGG" id="fai:FAD_0971"/>
<evidence type="ECO:0000256" key="1">
    <source>
        <dbReference type="PROSITE-ProRule" id="PRU00325"/>
    </source>
</evidence>
<feature type="domain" description="SWIM-type" evidence="2">
    <location>
        <begin position="134"/>
        <end position="169"/>
    </location>
</feature>
<dbReference type="PANTHER" id="PTHR38133">
    <property type="entry name" value="SLR1429 PROTEIN"/>
    <property type="match status" value="1"/>
</dbReference>
<sequence>MARRKYYDDYYRTAIKTTGGMKVKSKKGDIGTKWWSKRFIAILNSYGWETRLQRGKRYARVGQVLRVNIDSNVVSADVQGSRKKPYRISIEFPRLGDSAWEKIVKQIISTKGLVAGMLAGEVPSELENAFKQGGASLFPQSGDEINMNCTCPDYAIPCKHIAAVFYILADRLDDDPFLLFELNGKRKEELISAISKNNDGNIPENKENNNDKSVAVEELNNFWKPPDLHIPVENVRKNTLSPLKKYPLPMEFNDPEIQYMLELYYNRINENLKKIKEDLV</sequence>
<reference evidence="3 4" key="1">
    <citation type="submission" date="2011-10" db="EMBL/GenBank/DDBJ databases">
        <title>Metabolic and evolutionary patterns in the extreme acidophile Ferroplasma acidiphilum.</title>
        <authorList>
            <person name="Golyshina O.V."/>
            <person name="Kozyavkin S.A."/>
            <person name="Tatusov R.L."/>
            <person name="Slesarev A.I."/>
            <person name="Golyshin P.N."/>
        </authorList>
    </citation>
    <scope>NUCLEOTIDE SEQUENCE [LARGE SCALE GENOMIC DNA]</scope>
    <source>
        <strain evidence="4">Y</strain>
    </source>
</reference>
<dbReference type="OrthoDB" id="196752at2157"/>
<dbReference type="GeneID" id="31676470"/>